<dbReference type="InterPro" id="IPR051907">
    <property type="entry name" value="DoxX-like_oxidoreductase"/>
</dbReference>
<feature type="transmembrane region" description="Helical" evidence="8">
    <location>
        <begin position="153"/>
        <end position="170"/>
    </location>
</feature>
<evidence type="ECO:0000256" key="7">
    <source>
        <dbReference type="SAM" id="MobiDB-lite"/>
    </source>
</evidence>
<evidence type="ECO:0000313" key="9">
    <source>
        <dbReference type="EMBL" id="MBR7838467.1"/>
    </source>
</evidence>
<dbReference type="RefSeq" id="WP_212532923.1">
    <property type="nucleotide sequence ID" value="NZ_JAGSOG010000292.1"/>
</dbReference>
<evidence type="ECO:0000256" key="6">
    <source>
        <dbReference type="ARBA" id="ARBA00023136"/>
    </source>
</evidence>
<evidence type="ECO:0000256" key="5">
    <source>
        <dbReference type="ARBA" id="ARBA00022989"/>
    </source>
</evidence>
<dbReference type="AlphaFoldDB" id="A0A941IU25"/>
<reference evidence="9" key="1">
    <citation type="submission" date="2021-04" db="EMBL/GenBank/DDBJ databases">
        <title>Genome based classification of Actinospica acidithermotolerans sp. nov., an actinobacterium isolated from an Indonesian hot spring.</title>
        <authorList>
            <person name="Kusuma A.B."/>
            <person name="Putra K.E."/>
            <person name="Nafisah S."/>
            <person name="Loh J."/>
            <person name="Nouioui I."/>
            <person name="Goodfellow M."/>
        </authorList>
    </citation>
    <scope>NUCLEOTIDE SEQUENCE</scope>
    <source>
        <strain evidence="9">CSCA 57</strain>
    </source>
</reference>
<keyword evidence="3" id="KW-1003">Cell membrane</keyword>
<feature type="transmembrane region" description="Helical" evidence="8">
    <location>
        <begin position="80"/>
        <end position="105"/>
    </location>
</feature>
<dbReference type="PANTHER" id="PTHR33452">
    <property type="entry name" value="OXIDOREDUCTASE CATD-RELATED"/>
    <property type="match status" value="1"/>
</dbReference>
<keyword evidence="5 8" id="KW-1133">Transmembrane helix</keyword>
<sequence>MGRAYRGDGSAPCAGRRDVGLLLIRASAGGVLLAHGAQKLFGWFGGHGIEGTAAAMETMGFEPGRENAVAAGWAEAGGGALLALGLAAPAAGAAAAGAMAAATAVHWDRGLFTQHGGYEFPALLGAAAVGIGLTGAGRLSLDHATGHVLDRPWMAAAAFAGTAVTAGAVINKRNAVVARRAGAAEQRRLEEEAARNAEDAAREAEHEAEQGGGN</sequence>
<keyword evidence="10" id="KW-1185">Reference proteome</keyword>
<organism evidence="9 10">
    <name type="scientific">Actinospica durhamensis</name>
    <dbReference type="NCBI Taxonomy" id="1508375"/>
    <lineage>
        <taxon>Bacteria</taxon>
        <taxon>Bacillati</taxon>
        <taxon>Actinomycetota</taxon>
        <taxon>Actinomycetes</taxon>
        <taxon>Catenulisporales</taxon>
        <taxon>Actinospicaceae</taxon>
        <taxon>Actinospica</taxon>
    </lineage>
</organism>
<dbReference type="PANTHER" id="PTHR33452:SF1">
    <property type="entry name" value="INNER MEMBRANE PROTEIN YPHA-RELATED"/>
    <property type="match status" value="1"/>
</dbReference>
<evidence type="ECO:0000256" key="4">
    <source>
        <dbReference type="ARBA" id="ARBA00022692"/>
    </source>
</evidence>
<feature type="compositionally biased region" description="Basic and acidic residues" evidence="7">
    <location>
        <begin position="185"/>
        <end position="214"/>
    </location>
</feature>
<dbReference type="Proteomes" id="UP000675781">
    <property type="component" value="Unassembled WGS sequence"/>
</dbReference>
<keyword evidence="6 8" id="KW-0472">Membrane</keyword>
<feature type="region of interest" description="Disordered" evidence="7">
    <location>
        <begin position="183"/>
        <end position="214"/>
    </location>
</feature>
<feature type="transmembrane region" description="Helical" evidence="8">
    <location>
        <begin position="117"/>
        <end position="141"/>
    </location>
</feature>
<evidence type="ECO:0000256" key="8">
    <source>
        <dbReference type="SAM" id="Phobius"/>
    </source>
</evidence>
<evidence type="ECO:0000313" key="10">
    <source>
        <dbReference type="Proteomes" id="UP000675781"/>
    </source>
</evidence>
<comment type="caution">
    <text evidence="9">The sequence shown here is derived from an EMBL/GenBank/DDBJ whole genome shotgun (WGS) entry which is preliminary data.</text>
</comment>
<dbReference type="Pfam" id="PF07681">
    <property type="entry name" value="DoxX"/>
    <property type="match status" value="1"/>
</dbReference>
<dbReference type="GO" id="GO:0005886">
    <property type="term" value="C:plasma membrane"/>
    <property type="evidence" value="ECO:0007669"/>
    <property type="project" value="UniProtKB-SubCell"/>
</dbReference>
<evidence type="ECO:0000256" key="1">
    <source>
        <dbReference type="ARBA" id="ARBA00004651"/>
    </source>
</evidence>
<comment type="subcellular location">
    <subcellularLocation>
        <location evidence="1">Cell membrane</location>
        <topology evidence="1">Multi-pass membrane protein</topology>
    </subcellularLocation>
</comment>
<dbReference type="EMBL" id="JAGSOG010000292">
    <property type="protein sequence ID" value="MBR7838467.1"/>
    <property type="molecule type" value="Genomic_DNA"/>
</dbReference>
<comment type="similarity">
    <text evidence="2">Belongs to the DoxX family.</text>
</comment>
<name>A0A941IU25_9ACTN</name>
<dbReference type="InterPro" id="IPR032808">
    <property type="entry name" value="DoxX"/>
</dbReference>
<gene>
    <name evidence="9" type="ORF">KDL01_34695</name>
</gene>
<evidence type="ECO:0000256" key="3">
    <source>
        <dbReference type="ARBA" id="ARBA00022475"/>
    </source>
</evidence>
<accession>A0A941IU25</accession>
<evidence type="ECO:0000256" key="2">
    <source>
        <dbReference type="ARBA" id="ARBA00006679"/>
    </source>
</evidence>
<protein>
    <submittedName>
        <fullName evidence="9">DoxX family membrane protein</fullName>
    </submittedName>
</protein>
<keyword evidence="4 8" id="KW-0812">Transmembrane</keyword>
<proteinExistence type="inferred from homology"/>